<dbReference type="Pfam" id="PF00528">
    <property type="entry name" value="BPD_transp_1"/>
    <property type="match status" value="1"/>
</dbReference>
<feature type="transmembrane region" description="Helical" evidence="7">
    <location>
        <begin position="38"/>
        <end position="57"/>
    </location>
</feature>
<evidence type="ECO:0000256" key="5">
    <source>
        <dbReference type="ARBA" id="ARBA00022989"/>
    </source>
</evidence>
<keyword evidence="9" id="KW-0762">Sugar transport</keyword>
<dbReference type="CDD" id="cd06261">
    <property type="entry name" value="TM_PBP2"/>
    <property type="match status" value="1"/>
</dbReference>
<keyword evidence="5 7" id="KW-1133">Transmembrane helix</keyword>
<dbReference type="Gene3D" id="1.20.58.370">
    <property type="entry name" value="MalF N-terminal region-like"/>
    <property type="match status" value="1"/>
</dbReference>
<evidence type="ECO:0000313" key="10">
    <source>
        <dbReference type="Proteomes" id="UP001262410"/>
    </source>
</evidence>
<dbReference type="PANTHER" id="PTHR30193:SF44">
    <property type="entry name" value="LACTOSE TRANSPORT SYSTEM PERMEASE PROTEIN LACF"/>
    <property type="match status" value="1"/>
</dbReference>
<dbReference type="Proteomes" id="UP001262410">
    <property type="component" value="Unassembled WGS sequence"/>
</dbReference>
<evidence type="ECO:0000256" key="3">
    <source>
        <dbReference type="ARBA" id="ARBA00022475"/>
    </source>
</evidence>
<feature type="transmembrane region" description="Helical" evidence="7">
    <location>
        <begin position="201"/>
        <end position="219"/>
    </location>
</feature>
<keyword evidence="3" id="KW-1003">Cell membrane</keyword>
<dbReference type="SUPFAM" id="SSF160964">
    <property type="entry name" value="MalF N-terminal region-like"/>
    <property type="match status" value="1"/>
</dbReference>
<dbReference type="Gene3D" id="1.10.3720.10">
    <property type="entry name" value="MetI-like"/>
    <property type="match status" value="1"/>
</dbReference>
<comment type="similarity">
    <text evidence="7">Belongs to the binding-protein-dependent transport system permease family.</text>
</comment>
<keyword evidence="4 7" id="KW-0812">Transmembrane</keyword>
<gene>
    <name evidence="9" type="ORF">E9232_001163</name>
</gene>
<dbReference type="PANTHER" id="PTHR30193">
    <property type="entry name" value="ABC TRANSPORTER PERMEASE PROTEIN"/>
    <property type="match status" value="1"/>
</dbReference>
<evidence type="ECO:0000256" key="4">
    <source>
        <dbReference type="ARBA" id="ARBA00022692"/>
    </source>
</evidence>
<keyword evidence="6 7" id="KW-0472">Membrane</keyword>
<feature type="transmembrane region" description="Helical" evidence="7">
    <location>
        <begin position="246"/>
        <end position="265"/>
    </location>
</feature>
<dbReference type="SUPFAM" id="SSF161098">
    <property type="entry name" value="MetI-like"/>
    <property type="match status" value="1"/>
</dbReference>
<feature type="transmembrane region" description="Helical" evidence="7">
    <location>
        <begin position="135"/>
        <end position="155"/>
    </location>
</feature>
<feature type="transmembrane region" description="Helical" evidence="7">
    <location>
        <begin position="301"/>
        <end position="324"/>
    </location>
</feature>
<feature type="domain" description="ABC transmembrane type-1" evidence="8">
    <location>
        <begin position="99"/>
        <end position="320"/>
    </location>
</feature>
<evidence type="ECO:0000256" key="7">
    <source>
        <dbReference type="RuleBase" id="RU363032"/>
    </source>
</evidence>
<dbReference type="InterPro" id="IPR051393">
    <property type="entry name" value="ABC_transporter_permease"/>
</dbReference>
<dbReference type="RefSeq" id="WP_309792668.1">
    <property type="nucleotide sequence ID" value="NZ_JAVDPW010000002.1"/>
</dbReference>
<comment type="caution">
    <text evidence="9">The sequence shown here is derived from an EMBL/GenBank/DDBJ whole genome shotgun (WGS) entry which is preliminary data.</text>
</comment>
<accession>A0ABU1JJ70</accession>
<dbReference type="EMBL" id="JAVDPW010000002">
    <property type="protein sequence ID" value="MDR6288656.1"/>
    <property type="molecule type" value="Genomic_DNA"/>
</dbReference>
<feature type="transmembrane region" description="Helical" evidence="7">
    <location>
        <begin position="102"/>
        <end position="123"/>
    </location>
</feature>
<sequence length="328" mass="37264">MMRAEFRADSSGKDDMTLYRPAAAVPLRRQAVQLRRAAGPWLFLLPALVFFALYQIYPILRVLWISFTDYQFLSNQPAKWIWLGNYADALQDPLLWAGLGRAALFTIMFLPGTIILPLLLAILVDRVTNARVATFYRVVLLIPAVIPSTLIFVLWKWMYNYQAGPINHFLVETVGLFTLQNAPQWLGGTPLTLPSIAIMEVWWGLGYHTIFFLAGLAAIPKDLPEAARIDGANEWQIFWYVTRPRLAPIMMVLVVLRFGTAMAVIDEYLIFGGFNRASPTYTWTIFMYDQAFKLGLWRQGYAAAIGMIGALAMMLVMVLLLRLFRAKD</sequence>
<comment type="subcellular location">
    <subcellularLocation>
        <location evidence="1 7">Cell membrane</location>
        <topology evidence="1 7">Multi-pass membrane protein</topology>
    </subcellularLocation>
</comment>
<protein>
    <submittedName>
        <fullName evidence="9">ABC-type sugar transport system permease subunit</fullName>
    </submittedName>
</protein>
<name>A0ABU1JJ70_9PROT</name>
<evidence type="ECO:0000256" key="1">
    <source>
        <dbReference type="ARBA" id="ARBA00004651"/>
    </source>
</evidence>
<dbReference type="InterPro" id="IPR035277">
    <property type="entry name" value="MalF_N"/>
</dbReference>
<evidence type="ECO:0000256" key="2">
    <source>
        <dbReference type="ARBA" id="ARBA00022448"/>
    </source>
</evidence>
<dbReference type="PROSITE" id="PS50928">
    <property type="entry name" value="ABC_TM1"/>
    <property type="match status" value="1"/>
</dbReference>
<evidence type="ECO:0000313" key="9">
    <source>
        <dbReference type="EMBL" id="MDR6288656.1"/>
    </source>
</evidence>
<evidence type="ECO:0000259" key="8">
    <source>
        <dbReference type="PROSITE" id="PS50928"/>
    </source>
</evidence>
<evidence type="ECO:0000256" key="6">
    <source>
        <dbReference type="ARBA" id="ARBA00023136"/>
    </source>
</evidence>
<reference evidence="9 10" key="1">
    <citation type="submission" date="2023-07" db="EMBL/GenBank/DDBJ databases">
        <title>Sorghum-associated microbial communities from plants grown in Nebraska, USA.</title>
        <authorList>
            <person name="Schachtman D."/>
        </authorList>
    </citation>
    <scope>NUCLEOTIDE SEQUENCE [LARGE SCALE GENOMIC DNA]</scope>
    <source>
        <strain evidence="9 10">584</strain>
    </source>
</reference>
<organism evidence="9 10">
    <name type="scientific">Inquilinus ginsengisoli</name>
    <dbReference type="NCBI Taxonomy" id="363840"/>
    <lineage>
        <taxon>Bacteria</taxon>
        <taxon>Pseudomonadati</taxon>
        <taxon>Pseudomonadota</taxon>
        <taxon>Alphaproteobacteria</taxon>
        <taxon>Rhodospirillales</taxon>
        <taxon>Rhodospirillaceae</taxon>
        <taxon>Inquilinus</taxon>
    </lineage>
</organism>
<dbReference type="InterPro" id="IPR035906">
    <property type="entry name" value="MetI-like_sf"/>
</dbReference>
<dbReference type="InterPro" id="IPR000515">
    <property type="entry name" value="MetI-like"/>
</dbReference>
<keyword evidence="2 7" id="KW-0813">Transport</keyword>
<keyword evidence="10" id="KW-1185">Reference proteome</keyword>
<proteinExistence type="inferred from homology"/>